<dbReference type="CDD" id="cd01189">
    <property type="entry name" value="INT_ICEBs1_C_like"/>
    <property type="match status" value="1"/>
</dbReference>
<dbReference type="AlphaFoldDB" id="A0A838L8Q0"/>
<gene>
    <name evidence="3" type="ORF">HZF05_15870</name>
</gene>
<evidence type="ECO:0000259" key="2">
    <source>
        <dbReference type="PROSITE" id="PS51898"/>
    </source>
</evidence>
<keyword evidence="4" id="KW-1185">Reference proteome</keyword>
<name>A0A838L8Q0_9SPHN</name>
<dbReference type="Pfam" id="PF00589">
    <property type="entry name" value="Phage_integrase"/>
    <property type="match status" value="1"/>
</dbReference>
<reference evidence="3 4" key="1">
    <citation type="submission" date="2020-07" db="EMBL/GenBank/DDBJ databases">
        <authorList>
            <person name="Sun Q."/>
        </authorList>
    </citation>
    <scope>NUCLEOTIDE SEQUENCE [LARGE SCALE GENOMIC DNA]</scope>
    <source>
        <strain evidence="3 4">CGMCC 1.13654</strain>
    </source>
</reference>
<feature type="domain" description="Tyr recombinase" evidence="2">
    <location>
        <begin position="52"/>
        <end position="243"/>
    </location>
</feature>
<comment type="caution">
    <text evidence="3">The sequence shown here is derived from an EMBL/GenBank/DDBJ whole genome shotgun (WGS) entry which is preliminary data.</text>
</comment>
<protein>
    <submittedName>
        <fullName evidence="3">Tyrosine-type recombinase/integrase</fullName>
    </submittedName>
</protein>
<accession>A0A838L8Q0</accession>
<dbReference type="GO" id="GO:0006310">
    <property type="term" value="P:DNA recombination"/>
    <property type="evidence" value="ECO:0007669"/>
    <property type="project" value="UniProtKB-KW"/>
</dbReference>
<dbReference type="InterPro" id="IPR002104">
    <property type="entry name" value="Integrase_catalytic"/>
</dbReference>
<evidence type="ECO:0000313" key="3">
    <source>
        <dbReference type="EMBL" id="MBA2935564.1"/>
    </source>
</evidence>
<organism evidence="3 4">
    <name type="scientific">Sphingomonas chungangi</name>
    <dbReference type="NCBI Taxonomy" id="2683589"/>
    <lineage>
        <taxon>Bacteria</taxon>
        <taxon>Pseudomonadati</taxon>
        <taxon>Pseudomonadota</taxon>
        <taxon>Alphaproteobacteria</taxon>
        <taxon>Sphingomonadales</taxon>
        <taxon>Sphingomonadaceae</taxon>
        <taxon>Sphingomonas</taxon>
    </lineage>
</organism>
<dbReference type="InterPro" id="IPR013762">
    <property type="entry name" value="Integrase-like_cat_sf"/>
</dbReference>
<dbReference type="GO" id="GO:0003677">
    <property type="term" value="F:DNA binding"/>
    <property type="evidence" value="ECO:0007669"/>
    <property type="project" value="InterPro"/>
</dbReference>
<proteinExistence type="predicted"/>
<dbReference type="GO" id="GO:0015074">
    <property type="term" value="P:DNA integration"/>
    <property type="evidence" value="ECO:0007669"/>
    <property type="project" value="InterPro"/>
</dbReference>
<evidence type="ECO:0000256" key="1">
    <source>
        <dbReference type="ARBA" id="ARBA00023172"/>
    </source>
</evidence>
<dbReference type="Proteomes" id="UP000570166">
    <property type="component" value="Unassembled WGS sequence"/>
</dbReference>
<dbReference type="PROSITE" id="PS51898">
    <property type="entry name" value="TYR_RECOMBINASE"/>
    <property type="match status" value="1"/>
</dbReference>
<keyword evidence="1" id="KW-0233">DNA recombination</keyword>
<evidence type="ECO:0000313" key="4">
    <source>
        <dbReference type="Proteomes" id="UP000570166"/>
    </source>
</evidence>
<dbReference type="SUPFAM" id="SSF56349">
    <property type="entry name" value="DNA breaking-rejoining enzymes"/>
    <property type="match status" value="1"/>
</dbReference>
<dbReference type="InterPro" id="IPR011010">
    <property type="entry name" value="DNA_brk_join_enz"/>
</dbReference>
<sequence>MAIVAELARRVTGKTVNNSLIPLRGVFAAALDDEIIDRAPTLNIKSLKHQAPKPDPFRVEEMDAIIGASTIAMTRSSPTGTSSRSAQWLRPSEQIVVRWSDIDWNGQTIRIERARVRAVVKSTKTSSIRDVDLTDRTLGVLDRQRSYSLMKDADAPIFENPSSRLPWPDVQDQRKPYFHPTLLRLGLRRRDAYQIRRTFATLALMAGVNPAYIARQLGHANTAMLFKHYSRSIDGADAGREKSKLNGVFGPKLDQKVSILPGVSQSFGVLGSEGSEKFGEARW</sequence>
<dbReference type="Gene3D" id="1.10.443.10">
    <property type="entry name" value="Intergrase catalytic core"/>
    <property type="match status" value="1"/>
</dbReference>
<dbReference type="EMBL" id="JACEIB010000026">
    <property type="protein sequence ID" value="MBA2935564.1"/>
    <property type="molecule type" value="Genomic_DNA"/>
</dbReference>